<protein>
    <submittedName>
        <fullName evidence="7">5150_t:CDS:1</fullName>
    </submittedName>
</protein>
<dbReference type="OrthoDB" id="10254455at2759"/>
<organism evidence="7 8">
    <name type="scientific">Acaulospora morrowiae</name>
    <dbReference type="NCBI Taxonomy" id="94023"/>
    <lineage>
        <taxon>Eukaryota</taxon>
        <taxon>Fungi</taxon>
        <taxon>Fungi incertae sedis</taxon>
        <taxon>Mucoromycota</taxon>
        <taxon>Glomeromycotina</taxon>
        <taxon>Glomeromycetes</taxon>
        <taxon>Diversisporales</taxon>
        <taxon>Acaulosporaceae</taxon>
        <taxon>Acaulospora</taxon>
    </lineage>
</organism>
<evidence type="ECO:0000256" key="3">
    <source>
        <dbReference type="ARBA" id="ARBA00022741"/>
    </source>
</evidence>
<accession>A0A9N8V175</accession>
<dbReference type="PROSITE" id="PS00674">
    <property type="entry name" value="AAA"/>
    <property type="match status" value="1"/>
</dbReference>
<reference evidence="7" key="1">
    <citation type="submission" date="2021-06" db="EMBL/GenBank/DDBJ databases">
        <authorList>
            <person name="Kallberg Y."/>
            <person name="Tangrot J."/>
            <person name="Rosling A."/>
        </authorList>
    </citation>
    <scope>NUCLEOTIDE SEQUENCE</scope>
    <source>
        <strain evidence="7">CL551</strain>
    </source>
</reference>
<dbReference type="SMART" id="SM00382">
    <property type="entry name" value="AAA"/>
    <property type="match status" value="2"/>
</dbReference>
<evidence type="ECO:0000313" key="8">
    <source>
        <dbReference type="Proteomes" id="UP000789342"/>
    </source>
</evidence>
<feature type="domain" description="AAA+ ATPase" evidence="6">
    <location>
        <begin position="312"/>
        <end position="448"/>
    </location>
</feature>
<feature type="domain" description="AAA+ ATPase" evidence="6">
    <location>
        <begin position="29"/>
        <end position="182"/>
    </location>
</feature>
<dbReference type="InterPro" id="IPR003593">
    <property type="entry name" value="AAA+_ATPase"/>
</dbReference>
<keyword evidence="8" id="KW-1185">Reference proteome</keyword>
<dbReference type="Pfam" id="PF00004">
    <property type="entry name" value="AAA"/>
    <property type="match status" value="2"/>
</dbReference>
<evidence type="ECO:0000256" key="2">
    <source>
        <dbReference type="ARBA" id="ARBA00022490"/>
    </source>
</evidence>
<dbReference type="InterPro" id="IPR041569">
    <property type="entry name" value="AAA_lid_3"/>
</dbReference>
<gene>
    <name evidence="7" type="ORF">AMORRO_LOCUS130</name>
</gene>
<dbReference type="PANTHER" id="PTHR23077">
    <property type="entry name" value="AAA-FAMILY ATPASE"/>
    <property type="match status" value="1"/>
</dbReference>
<dbReference type="InterPro" id="IPR050168">
    <property type="entry name" value="AAA_ATPase_domain"/>
</dbReference>
<evidence type="ECO:0000256" key="4">
    <source>
        <dbReference type="ARBA" id="ARBA00022840"/>
    </source>
</evidence>
<dbReference type="AlphaFoldDB" id="A0A9N8V175"/>
<evidence type="ECO:0000313" key="7">
    <source>
        <dbReference type="EMBL" id="CAG8438902.1"/>
    </source>
</evidence>
<dbReference type="GO" id="GO:0005737">
    <property type="term" value="C:cytoplasm"/>
    <property type="evidence" value="ECO:0007669"/>
    <property type="project" value="UniProtKB-SubCell"/>
</dbReference>
<dbReference type="EMBL" id="CAJVPV010000023">
    <property type="protein sequence ID" value="CAG8438902.1"/>
    <property type="molecule type" value="Genomic_DNA"/>
</dbReference>
<comment type="caution">
    <text evidence="7">The sequence shown here is derived from an EMBL/GenBank/DDBJ whole genome shotgun (WGS) entry which is preliminary data.</text>
</comment>
<evidence type="ECO:0000256" key="5">
    <source>
        <dbReference type="RuleBase" id="RU003651"/>
    </source>
</evidence>
<dbReference type="Gene3D" id="3.40.50.300">
    <property type="entry name" value="P-loop containing nucleotide triphosphate hydrolases"/>
    <property type="match status" value="2"/>
</dbReference>
<dbReference type="GO" id="GO:0005524">
    <property type="term" value="F:ATP binding"/>
    <property type="evidence" value="ECO:0007669"/>
    <property type="project" value="UniProtKB-KW"/>
</dbReference>
<dbReference type="InterPro" id="IPR027417">
    <property type="entry name" value="P-loop_NTPase"/>
</dbReference>
<evidence type="ECO:0000256" key="1">
    <source>
        <dbReference type="ARBA" id="ARBA00004496"/>
    </source>
</evidence>
<dbReference type="Pfam" id="PF17862">
    <property type="entry name" value="AAA_lid_3"/>
    <property type="match status" value="2"/>
</dbReference>
<name>A0A9N8V175_9GLOM</name>
<dbReference type="Proteomes" id="UP000789342">
    <property type="component" value="Unassembled WGS sequence"/>
</dbReference>
<keyword evidence="3 5" id="KW-0547">Nucleotide-binding</keyword>
<proteinExistence type="inferred from homology"/>
<dbReference type="InterPro" id="IPR003959">
    <property type="entry name" value="ATPase_AAA_core"/>
</dbReference>
<evidence type="ECO:0000259" key="6">
    <source>
        <dbReference type="SMART" id="SM00382"/>
    </source>
</evidence>
<comment type="similarity">
    <text evidence="5">Belongs to the AAA ATPase family.</text>
</comment>
<sequence length="551" mass="62153">MLDTICRIEQTFLLSFRSREICLLANIGVQRSILLSGPSGTGKTHVIRSLCSKYQAKLFDLTIGDLAAEFPAETEKGLWHYFLLARKNQPSVCKYFLKLYIPKLFLIGGLTAPHFKVLLENIELFFPIDEKPLLPFYFCELIENYITQDVAVLVVGITTNANLVNPIVRTIFQDEIEIEIPTPKERLEIFGTYTKVLDLDNDINVHEINEMCHGFVAADIVCLCRMASEMADIRSIQETGVPGQSRILNRDFLDSFKKIRISSLQGKNSAQKVDSVKWDHVGGLNEAKKILEESVIWMYKHFDAFRRLGIRPSKGVLLYGPPGTGKTLLAKAVTTESSVHFIPVSIPDLVKSEVGESEKIIASMFKIARRCSPCIIFLDELDALFGNRESSSSFGRKLVSQLLLELDELDLVDQGVVILAATNNPEAIDPSLLRSGRLDRLVYVQPPNFEERKSIFTILSNAKTRFSNNVDIDELAEKTVNFTGADIQGLVQRAALLAFKKFRKSDNKEEKTIDRVDLLEALSNFKPSINDIQLTRYQKFTESMGIDLNFR</sequence>
<dbReference type="FunFam" id="3.40.50.300:FF:001054">
    <property type="entry name" value="ATPase, AAA family, putative"/>
    <property type="match status" value="1"/>
</dbReference>
<dbReference type="PANTHER" id="PTHR23077:SF117">
    <property type="entry name" value="AAA+ ATPASE DOMAIN-CONTAINING PROTEIN"/>
    <property type="match status" value="1"/>
</dbReference>
<dbReference type="SUPFAM" id="SSF52540">
    <property type="entry name" value="P-loop containing nucleoside triphosphate hydrolases"/>
    <property type="match status" value="2"/>
</dbReference>
<dbReference type="InterPro" id="IPR003960">
    <property type="entry name" value="ATPase_AAA_CS"/>
</dbReference>
<dbReference type="GO" id="GO:0016887">
    <property type="term" value="F:ATP hydrolysis activity"/>
    <property type="evidence" value="ECO:0007669"/>
    <property type="project" value="InterPro"/>
</dbReference>
<keyword evidence="4 5" id="KW-0067">ATP-binding</keyword>
<comment type="subcellular location">
    <subcellularLocation>
        <location evidence="1">Cytoplasm</location>
    </subcellularLocation>
</comment>
<dbReference type="Gene3D" id="1.10.8.60">
    <property type="match status" value="2"/>
</dbReference>
<keyword evidence="2" id="KW-0963">Cytoplasm</keyword>